<dbReference type="InterPro" id="IPR017871">
    <property type="entry name" value="ABC_transporter-like_CS"/>
</dbReference>
<evidence type="ECO:0000256" key="2">
    <source>
        <dbReference type="ARBA" id="ARBA00005417"/>
    </source>
</evidence>
<dbReference type="InterPro" id="IPR003439">
    <property type="entry name" value="ABC_transporter-like_ATP-bd"/>
</dbReference>
<protein>
    <submittedName>
        <fullName evidence="13">HMP/thiamine import ATP-binding protein YkoD</fullName>
        <ecNumber evidence="13">3.6.3.-</ecNumber>
    </submittedName>
</protein>
<gene>
    <name evidence="13" type="primary">ykoD_6</name>
    <name evidence="13" type="ORF">NCTC12967_02717</name>
</gene>
<comment type="similarity">
    <text evidence="2">Belongs to the ABC transporter superfamily.</text>
</comment>
<feature type="domain" description="ABC transporter" evidence="12">
    <location>
        <begin position="2"/>
        <end position="241"/>
    </location>
</feature>
<evidence type="ECO:0000256" key="3">
    <source>
        <dbReference type="ARBA" id="ARBA00022448"/>
    </source>
</evidence>
<dbReference type="PROSITE" id="PS50893">
    <property type="entry name" value="ABC_TRANSPORTER_2"/>
    <property type="match status" value="2"/>
</dbReference>
<dbReference type="EMBL" id="LR134406">
    <property type="protein sequence ID" value="VEH71397.1"/>
    <property type="molecule type" value="Genomic_DNA"/>
</dbReference>
<dbReference type="Gene3D" id="3.40.50.300">
    <property type="entry name" value="P-loop containing nucleotide triphosphate hydrolases"/>
    <property type="match status" value="2"/>
</dbReference>
<dbReference type="EC" id="3.6.3.-" evidence="13"/>
<dbReference type="CDD" id="cd03225">
    <property type="entry name" value="ABC_cobalt_CbiO_domain1"/>
    <property type="match status" value="1"/>
</dbReference>
<comment type="subcellular location">
    <subcellularLocation>
        <location evidence="1">Cell membrane</location>
        <topology evidence="1">Peripheral membrane protein</topology>
    </subcellularLocation>
</comment>
<evidence type="ECO:0000313" key="14">
    <source>
        <dbReference type="Proteomes" id="UP000273044"/>
    </source>
</evidence>
<dbReference type="GO" id="GO:0005524">
    <property type="term" value="F:ATP binding"/>
    <property type="evidence" value="ECO:0007669"/>
    <property type="project" value="UniProtKB-KW"/>
</dbReference>
<keyword evidence="6" id="KW-0547">Nucleotide-binding</keyword>
<keyword evidence="3" id="KW-0813">Transport</keyword>
<evidence type="ECO:0000256" key="7">
    <source>
        <dbReference type="ARBA" id="ARBA00022840"/>
    </source>
</evidence>
<reference evidence="13 14" key="1">
    <citation type="submission" date="2018-12" db="EMBL/GenBank/DDBJ databases">
        <authorList>
            <consortium name="Pathogen Informatics"/>
        </authorList>
    </citation>
    <scope>NUCLEOTIDE SEQUENCE [LARGE SCALE GENOMIC DNA]</scope>
    <source>
        <strain evidence="13 14">NCTC12967</strain>
    </source>
</reference>
<evidence type="ECO:0000256" key="4">
    <source>
        <dbReference type="ARBA" id="ARBA00022475"/>
    </source>
</evidence>
<keyword evidence="7 13" id="KW-0067">ATP-binding</keyword>
<dbReference type="PANTHER" id="PTHR43553">
    <property type="entry name" value="HEAVY METAL TRANSPORTER"/>
    <property type="match status" value="1"/>
</dbReference>
<dbReference type="RefSeq" id="WP_061787645.1">
    <property type="nucleotide sequence ID" value="NZ_CAUVFS010000007.1"/>
</dbReference>
<dbReference type="GeneID" id="64408139"/>
<dbReference type="InterPro" id="IPR027417">
    <property type="entry name" value="P-loop_NTPase"/>
</dbReference>
<dbReference type="InterPro" id="IPR003593">
    <property type="entry name" value="AAA+_ATPase"/>
</dbReference>
<dbReference type="GO" id="GO:0016887">
    <property type="term" value="F:ATP hydrolysis activity"/>
    <property type="evidence" value="ECO:0007669"/>
    <property type="project" value="InterPro"/>
</dbReference>
<dbReference type="SMART" id="SM00382">
    <property type="entry name" value="AAA"/>
    <property type="match status" value="2"/>
</dbReference>
<dbReference type="Proteomes" id="UP000273044">
    <property type="component" value="Chromosome"/>
</dbReference>
<proteinExistence type="inferred from homology"/>
<evidence type="ECO:0000256" key="1">
    <source>
        <dbReference type="ARBA" id="ARBA00004202"/>
    </source>
</evidence>
<keyword evidence="5" id="KW-0677">Repeat</keyword>
<dbReference type="Pfam" id="PF00005">
    <property type="entry name" value="ABC_tran"/>
    <property type="match status" value="2"/>
</dbReference>
<keyword evidence="8" id="KW-1278">Translocase</keyword>
<keyword evidence="14" id="KW-1185">Reference proteome</keyword>
<dbReference type="SUPFAM" id="SSF52540">
    <property type="entry name" value="P-loop containing nucleoside triphosphate hydrolases"/>
    <property type="match status" value="2"/>
</dbReference>
<dbReference type="GO" id="GO:0043190">
    <property type="term" value="C:ATP-binding cassette (ABC) transporter complex"/>
    <property type="evidence" value="ECO:0007669"/>
    <property type="project" value="TreeGrafter"/>
</dbReference>
<dbReference type="PROSITE" id="PS00211">
    <property type="entry name" value="ABC_TRANSPORTER_1"/>
    <property type="match status" value="1"/>
</dbReference>
<comment type="function">
    <text evidence="10">Probably part of an ABC transporter complex. Responsible for energy coupling to the transport system.</text>
</comment>
<keyword evidence="13" id="KW-0378">Hydrolase</keyword>
<dbReference type="GO" id="GO:0042626">
    <property type="term" value="F:ATPase-coupled transmembrane transporter activity"/>
    <property type="evidence" value="ECO:0007669"/>
    <property type="project" value="TreeGrafter"/>
</dbReference>
<organism evidence="13 14">
    <name type="scientific">Arachnia propionica</name>
    <dbReference type="NCBI Taxonomy" id="1750"/>
    <lineage>
        <taxon>Bacteria</taxon>
        <taxon>Bacillati</taxon>
        <taxon>Actinomycetota</taxon>
        <taxon>Actinomycetes</taxon>
        <taxon>Propionibacteriales</taxon>
        <taxon>Propionibacteriaceae</taxon>
        <taxon>Arachnia</taxon>
    </lineage>
</organism>
<dbReference type="InterPro" id="IPR015856">
    <property type="entry name" value="ABC_transpr_CbiO/EcfA_su"/>
</dbReference>
<evidence type="ECO:0000256" key="5">
    <source>
        <dbReference type="ARBA" id="ARBA00022737"/>
    </source>
</evidence>
<feature type="region of interest" description="Disordered" evidence="11">
    <location>
        <begin position="242"/>
        <end position="261"/>
    </location>
</feature>
<sequence length="476" mass="52059">MIEFKRVTCRYEGFTRTALTDIDLQISSGEFVLFCGPSGSGKTTAIRLMNGIIPHLQPAEVEGEILLDGQSVSEQPMWRLAQRVGSVFQNPKAGFFNSDVVSEIVFGMENSGIPLDAMTRRLAAVTQDCGVENLLGRSIFELSGGEAQRISIAAALALEPGVLVFDEPSSNLDEMGIGALRALLIRAKSLGQTIIIAEHRLWYLADLVDRAYCFADGRVVEKFDGPGLASLTDDRRQELGLRKLTRPTPPNSDSRPGGNEQALLSVDDLSFRYGRRQVFDNVAFHVAVQETGAIVGPNGSGKTSMVRCLTGLARPSTGTISWQGESVSGRWLRKHACLVMQNVNHQLFAETVRAEVSLGSPATTDTIHAVLANLDLEHLVNRHPRTLSGGQRQRLAIACACLSRRPIAVLDEPTSGLDHHHMTQVAKLLAEQANQERCVVVVTHDPEFIDALGAQQLIWKPQSDERPVDQKTKELR</sequence>
<evidence type="ECO:0000256" key="8">
    <source>
        <dbReference type="ARBA" id="ARBA00022967"/>
    </source>
</evidence>
<dbReference type="PANTHER" id="PTHR43553:SF23">
    <property type="entry name" value="ABC TRANSPORTER ATP-BINDING COMPONENT"/>
    <property type="match status" value="1"/>
</dbReference>
<evidence type="ECO:0000256" key="6">
    <source>
        <dbReference type="ARBA" id="ARBA00022741"/>
    </source>
</evidence>
<evidence type="ECO:0000256" key="9">
    <source>
        <dbReference type="ARBA" id="ARBA00023136"/>
    </source>
</evidence>
<name>A0A448N1W2_9ACTN</name>
<feature type="domain" description="ABC transporter" evidence="12">
    <location>
        <begin position="264"/>
        <end position="470"/>
    </location>
</feature>
<dbReference type="AlphaFoldDB" id="A0A448N1W2"/>
<keyword evidence="9" id="KW-0472">Membrane</keyword>
<keyword evidence="4" id="KW-1003">Cell membrane</keyword>
<accession>A0A448N1W2</accession>
<evidence type="ECO:0000313" key="13">
    <source>
        <dbReference type="EMBL" id="VEH71397.1"/>
    </source>
</evidence>
<evidence type="ECO:0000256" key="10">
    <source>
        <dbReference type="ARBA" id="ARBA00025157"/>
    </source>
</evidence>
<dbReference type="InterPro" id="IPR050095">
    <property type="entry name" value="ECF_ABC_transporter_ATP-bd"/>
</dbReference>
<evidence type="ECO:0000256" key="11">
    <source>
        <dbReference type="SAM" id="MobiDB-lite"/>
    </source>
</evidence>
<evidence type="ECO:0000259" key="12">
    <source>
        <dbReference type="PROSITE" id="PS50893"/>
    </source>
</evidence>